<organism evidence="1 2">
    <name type="scientific">Trebonia kvetii</name>
    <dbReference type="NCBI Taxonomy" id="2480626"/>
    <lineage>
        <taxon>Bacteria</taxon>
        <taxon>Bacillati</taxon>
        <taxon>Actinomycetota</taxon>
        <taxon>Actinomycetes</taxon>
        <taxon>Streptosporangiales</taxon>
        <taxon>Treboniaceae</taxon>
        <taxon>Trebonia</taxon>
    </lineage>
</organism>
<keyword evidence="2" id="KW-1185">Reference proteome</keyword>
<accession>A0A6P2BZF3</accession>
<name>A0A6P2BZF3_9ACTN</name>
<protein>
    <submittedName>
        <fullName evidence="1">Uncharacterized protein</fullName>
    </submittedName>
</protein>
<reference evidence="1 2" key="1">
    <citation type="submission" date="2018-11" db="EMBL/GenBank/DDBJ databases">
        <title>Trebonia kvetii gen.nov., sp.nov., a novel acidophilic actinobacterium, and proposal of the new actinobacterial family Treboniaceae fam. nov.</title>
        <authorList>
            <person name="Rapoport D."/>
            <person name="Sagova-Mareckova M."/>
            <person name="Sedlacek I."/>
            <person name="Provaznik J."/>
            <person name="Kralova S."/>
            <person name="Pavlinic D."/>
            <person name="Benes V."/>
            <person name="Kopecky J."/>
        </authorList>
    </citation>
    <scope>NUCLEOTIDE SEQUENCE [LARGE SCALE GENOMIC DNA]</scope>
    <source>
        <strain evidence="1 2">15Tr583</strain>
    </source>
</reference>
<evidence type="ECO:0000313" key="1">
    <source>
        <dbReference type="EMBL" id="TVZ04464.1"/>
    </source>
</evidence>
<gene>
    <name evidence="1" type="ORF">EAS64_19050</name>
</gene>
<dbReference type="RefSeq" id="WP_145854449.1">
    <property type="nucleotide sequence ID" value="NZ_RPFW01000003.1"/>
</dbReference>
<dbReference type="Proteomes" id="UP000460272">
    <property type="component" value="Unassembled WGS sequence"/>
</dbReference>
<dbReference type="EMBL" id="RPFW01000003">
    <property type="protein sequence ID" value="TVZ04464.1"/>
    <property type="molecule type" value="Genomic_DNA"/>
</dbReference>
<evidence type="ECO:0000313" key="2">
    <source>
        <dbReference type="Proteomes" id="UP000460272"/>
    </source>
</evidence>
<dbReference type="OrthoDB" id="5149662at2"/>
<proteinExistence type="predicted"/>
<sequence length="89" mass="10029">MHWTSWTSHLASGYGIVSEDDNYPNHAAGKIYTVPVLVTLWGSRAIKNRPGDDTYTRMTLIFPGKRPAVYVQVNGKWRATYPVTQTLGF</sequence>
<dbReference type="AlphaFoldDB" id="A0A6P2BZF3"/>
<comment type="caution">
    <text evidence="1">The sequence shown here is derived from an EMBL/GenBank/DDBJ whole genome shotgun (WGS) entry which is preliminary data.</text>
</comment>